<proteinExistence type="predicted"/>
<accession>A0A4S4C450</accession>
<keyword evidence="2" id="KW-1185">Reference proteome</keyword>
<dbReference type="OrthoDB" id="2891755at2"/>
<dbReference type="RefSeq" id="WP_136351838.1">
    <property type="nucleotide sequence ID" value="NZ_CP046266.1"/>
</dbReference>
<gene>
    <name evidence="1" type="ORF">E6W99_03750</name>
</gene>
<dbReference type="Proteomes" id="UP000310334">
    <property type="component" value="Unassembled WGS sequence"/>
</dbReference>
<protein>
    <submittedName>
        <fullName evidence="1">DUF3055 family protein</fullName>
    </submittedName>
</protein>
<comment type="caution">
    <text evidence="1">The sequence shown here is derived from an EMBL/GenBank/DDBJ whole genome shotgun (WGS) entry which is preliminary data.</text>
</comment>
<organism evidence="1 2">
    <name type="scientific">Metabacillus sediminilitoris</name>
    <dbReference type="NCBI Taxonomy" id="2567941"/>
    <lineage>
        <taxon>Bacteria</taxon>
        <taxon>Bacillati</taxon>
        <taxon>Bacillota</taxon>
        <taxon>Bacilli</taxon>
        <taxon>Bacillales</taxon>
        <taxon>Bacillaceae</taxon>
        <taxon>Metabacillus</taxon>
    </lineage>
</organism>
<reference evidence="1 2" key="1">
    <citation type="submission" date="2019-04" db="EMBL/GenBank/DDBJ databases">
        <title>Bacillus sediminilitoris sp. nov., isolated from a tidal flat sediment on the East China Sea.</title>
        <authorList>
            <person name="Wei Y."/>
            <person name="Mao H."/>
            <person name="Fang J."/>
        </authorList>
    </citation>
    <scope>NUCLEOTIDE SEQUENCE [LARGE SCALE GENOMIC DNA]</scope>
    <source>
        <strain evidence="1 2">DSL-17</strain>
    </source>
</reference>
<dbReference type="Pfam" id="PF11256">
    <property type="entry name" value="SAV0927-like"/>
    <property type="match status" value="1"/>
</dbReference>
<evidence type="ECO:0000313" key="2">
    <source>
        <dbReference type="Proteomes" id="UP000310334"/>
    </source>
</evidence>
<evidence type="ECO:0000313" key="1">
    <source>
        <dbReference type="EMBL" id="THF82541.1"/>
    </source>
</evidence>
<dbReference type="AlphaFoldDB" id="A0A4S4C450"/>
<dbReference type="EMBL" id="SSNT01000002">
    <property type="protein sequence ID" value="THF82541.1"/>
    <property type="molecule type" value="Genomic_DNA"/>
</dbReference>
<sequence>MEILLEEREDQTVHYYCIATDYYRYDISIIYSNLFCGKAMVISIQTGKMVLMCKEDIENEEYWLGRLGINTIDVPVCRDFLLTVLDQKQFANQY</sequence>
<name>A0A4S4C450_9BACI</name>
<dbReference type="InterPro" id="IPR021415">
    <property type="entry name" value="SAV0927-like"/>
</dbReference>